<dbReference type="CDD" id="cd01949">
    <property type="entry name" value="GGDEF"/>
    <property type="match status" value="1"/>
</dbReference>
<dbReference type="Gene3D" id="3.30.70.270">
    <property type="match status" value="1"/>
</dbReference>
<dbReference type="PANTHER" id="PTHR45138">
    <property type="entry name" value="REGULATORY COMPONENTS OF SENSORY TRANSDUCTION SYSTEM"/>
    <property type="match status" value="1"/>
</dbReference>
<evidence type="ECO:0000313" key="6">
    <source>
        <dbReference type="EMBL" id="AEF54835.1"/>
    </source>
</evidence>
<dbReference type="PANTHER" id="PTHR45138:SF9">
    <property type="entry name" value="DIGUANYLATE CYCLASE DGCM-RELATED"/>
    <property type="match status" value="1"/>
</dbReference>
<dbReference type="AlphaFoldDB" id="F6D0N7"/>
<feature type="transmembrane region" description="Helical" evidence="4">
    <location>
        <begin position="33"/>
        <end position="53"/>
    </location>
</feature>
<dbReference type="Proteomes" id="UP000009230">
    <property type="component" value="Chromosome"/>
</dbReference>
<dbReference type="SUPFAM" id="SSF55073">
    <property type="entry name" value="Nucleotide cyclase"/>
    <property type="match status" value="1"/>
</dbReference>
<evidence type="ECO:0000259" key="5">
    <source>
        <dbReference type="PROSITE" id="PS50887"/>
    </source>
</evidence>
<dbReference type="InterPro" id="IPR043128">
    <property type="entry name" value="Rev_trsase/Diguanyl_cyclase"/>
</dbReference>
<keyword evidence="4" id="KW-0472">Membrane</keyword>
<gene>
    <name evidence="6" type="ordered locus">Mar181_1797</name>
</gene>
<comment type="catalytic activity">
    <reaction evidence="3">
        <text>2 GTP = 3',3'-c-di-GMP + 2 diphosphate</text>
        <dbReference type="Rhea" id="RHEA:24898"/>
        <dbReference type="ChEBI" id="CHEBI:33019"/>
        <dbReference type="ChEBI" id="CHEBI:37565"/>
        <dbReference type="ChEBI" id="CHEBI:58805"/>
        <dbReference type="EC" id="2.7.7.65"/>
    </reaction>
</comment>
<keyword evidence="4" id="KW-1133">Transmembrane helix</keyword>
<dbReference type="NCBIfam" id="TIGR00254">
    <property type="entry name" value="GGDEF"/>
    <property type="match status" value="1"/>
</dbReference>
<dbReference type="FunFam" id="3.30.70.270:FF:000001">
    <property type="entry name" value="Diguanylate cyclase domain protein"/>
    <property type="match status" value="1"/>
</dbReference>
<evidence type="ECO:0000256" key="4">
    <source>
        <dbReference type="SAM" id="Phobius"/>
    </source>
</evidence>
<dbReference type="Pfam" id="PF20973">
    <property type="entry name" value="VUPS"/>
    <property type="match status" value="1"/>
</dbReference>
<evidence type="ECO:0000313" key="7">
    <source>
        <dbReference type="Proteomes" id="UP000009230"/>
    </source>
</evidence>
<feature type="domain" description="GGDEF" evidence="5">
    <location>
        <begin position="306"/>
        <end position="441"/>
    </location>
</feature>
<sequence length="441" mass="49293">MSSFEAFLINIFMFSAFPIYATSLPHKLRSPSLYAYLSIILIVGGLAGAIYSFPIGEDTFISGGNIAYGSFMMTAVMLIISERSIATFKNLFRLLILVDIFVFVGFNYTAWLLDSDAITSPVELPSEIFKVSLSVMLIGGGLILSEILLLLIIFIQVRRYVTNLNALAGIYTIAFIAIVCLDGVFFPLVALHSHPELGNIILGNVTGKVILAVSYSLPLMMFCLIYRKQFAHFIETPLTIGELIRSPRKKLLDTLYQYEIRDRQLRQDKQELLTKAETDFLTGLFNRGKFNQTFELEWQECKASGQPITLVIGDVDYFKQFNDTYGHEKGDTCIRSIAQLWREILDSEAGLAARIGGEEFALLLPKCHPEEAKIALEEFLVRLDKAAILHSNSLISSHVTMSIGIASCIPTNDTNVKDLYVAADNCLYKAKNDGRNRIITE</sequence>
<protein>
    <recommendedName>
        <fullName evidence="2">diguanylate cyclase</fullName>
        <ecNumber evidence="2">2.7.7.65</ecNumber>
    </recommendedName>
</protein>
<dbReference type="Pfam" id="PF00990">
    <property type="entry name" value="GGDEF"/>
    <property type="match status" value="1"/>
</dbReference>
<dbReference type="PROSITE" id="PS50887">
    <property type="entry name" value="GGDEF"/>
    <property type="match status" value="1"/>
</dbReference>
<name>F6D0N7_MARPP</name>
<comment type="cofactor">
    <cofactor evidence="1">
        <name>Mg(2+)</name>
        <dbReference type="ChEBI" id="CHEBI:18420"/>
    </cofactor>
</comment>
<evidence type="ECO:0000256" key="3">
    <source>
        <dbReference type="ARBA" id="ARBA00034247"/>
    </source>
</evidence>
<feature type="transmembrane region" description="Helical" evidence="4">
    <location>
        <begin position="92"/>
        <end position="113"/>
    </location>
</feature>
<organism evidence="6 7">
    <name type="scientific">Marinomonas posidonica (strain CECT 7376 / NCIMB 14433 / IVIA-Po-181)</name>
    <dbReference type="NCBI Taxonomy" id="491952"/>
    <lineage>
        <taxon>Bacteria</taxon>
        <taxon>Pseudomonadati</taxon>
        <taxon>Pseudomonadota</taxon>
        <taxon>Gammaproteobacteria</taxon>
        <taxon>Oceanospirillales</taxon>
        <taxon>Oceanospirillaceae</taxon>
        <taxon>Marinomonas</taxon>
    </lineage>
</organism>
<dbReference type="GO" id="GO:0052621">
    <property type="term" value="F:diguanylate cyclase activity"/>
    <property type="evidence" value="ECO:0007669"/>
    <property type="project" value="UniProtKB-EC"/>
</dbReference>
<dbReference type="InterPro" id="IPR000160">
    <property type="entry name" value="GGDEF_dom"/>
</dbReference>
<dbReference type="RefSeq" id="WP_013796310.1">
    <property type="nucleotide sequence ID" value="NC_015559.1"/>
</dbReference>
<dbReference type="SMART" id="SM00267">
    <property type="entry name" value="GGDEF"/>
    <property type="match status" value="1"/>
</dbReference>
<feature type="transmembrane region" description="Helical" evidence="4">
    <location>
        <begin position="6"/>
        <end position="21"/>
    </location>
</feature>
<proteinExistence type="predicted"/>
<dbReference type="InterPro" id="IPR029787">
    <property type="entry name" value="Nucleotide_cyclase"/>
</dbReference>
<feature type="transmembrane region" description="Helical" evidence="4">
    <location>
        <begin position="167"/>
        <end position="189"/>
    </location>
</feature>
<evidence type="ECO:0000256" key="2">
    <source>
        <dbReference type="ARBA" id="ARBA00012528"/>
    </source>
</evidence>
<dbReference type="eggNOG" id="COG3706">
    <property type="taxonomic scope" value="Bacteria"/>
</dbReference>
<feature type="transmembrane region" description="Helical" evidence="4">
    <location>
        <begin position="133"/>
        <end position="155"/>
    </location>
</feature>
<keyword evidence="4" id="KW-0812">Transmembrane</keyword>
<accession>F6D0N7</accession>
<dbReference type="EMBL" id="CP002771">
    <property type="protein sequence ID" value="AEF54835.1"/>
    <property type="molecule type" value="Genomic_DNA"/>
</dbReference>
<dbReference type="HOGENOM" id="CLU_590373_0_0_6"/>
<reference evidence="6 7" key="1">
    <citation type="journal article" date="2012" name="Stand. Genomic Sci.">
        <title>Complete genome sequence of Marinomonas posidonica type strain (IVIA-Po-181(T)).</title>
        <authorList>
            <person name="Lucas-Elio P."/>
            <person name="Goodwin L."/>
            <person name="Woyke T."/>
            <person name="Pitluck S."/>
            <person name="Nolan M."/>
            <person name="Kyrpides N.C."/>
            <person name="Detter J.C."/>
            <person name="Copeland A."/>
            <person name="Lu M."/>
            <person name="Bruce D."/>
            <person name="Detter C."/>
            <person name="Tapia R."/>
            <person name="Han S."/>
            <person name="Land M.L."/>
            <person name="Ivanova N."/>
            <person name="Mikhailova N."/>
            <person name="Johnston A.W."/>
            <person name="Sanchez-Amat A."/>
        </authorList>
    </citation>
    <scope>NUCLEOTIDE SEQUENCE [LARGE SCALE GENOMIC DNA]</scope>
    <source>
        <strain evidence="7">CECT 7376 / NCIMB 14433 / IVIA-Po-181</strain>
    </source>
</reference>
<dbReference type="STRING" id="491952.Mar181_1797"/>
<dbReference type="EC" id="2.7.7.65" evidence="2"/>
<dbReference type="OrthoDB" id="73375at2"/>
<evidence type="ECO:0000256" key="1">
    <source>
        <dbReference type="ARBA" id="ARBA00001946"/>
    </source>
</evidence>
<feature type="transmembrane region" description="Helical" evidence="4">
    <location>
        <begin position="209"/>
        <end position="226"/>
    </location>
</feature>
<feature type="transmembrane region" description="Helical" evidence="4">
    <location>
        <begin position="59"/>
        <end position="80"/>
    </location>
</feature>
<dbReference type="KEGG" id="mpc:Mar181_1797"/>
<dbReference type="InterPro" id="IPR050469">
    <property type="entry name" value="Diguanylate_Cyclase"/>
</dbReference>
<keyword evidence="7" id="KW-1185">Reference proteome</keyword>
<dbReference type="InterPro" id="IPR048533">
    <property type="entry name" value="VUPS"/>
</dbReference>